<keyword evidence="1" id="KW-0812">Transmembrane</keyword>
<dbReference type="EMBL" id="JACMSF010000108">
    <property type="protein sequence ID" value="MBC2908070.1"/>
    <property type="molecule type" value="Genomic_DNA"/>
</dbReference>
<name>A0A7X1JCA2_9ACTN</name>
<dbReference type="AlphaFoldDB" id="A0A7X1JCA2"/>
<proteinExistence type="predicted"/>
<sequence>MTAGIAKVAGLAIAIVPIGFITTASLGAGVYCEWTWNRERRLLKHGITIVASQANRPGMYPYTDTAGTTRALSHLSFQPYVRASYNPQDPSDVLVPQAPFMRRFTITLGAFILFCGLNGVALLAYMTLDTLSGGRP</sequence>
<keyword evidence="1" id="KW-1133">Transmembrane helix</keyword>
<feature type="transmembrane region" description="Helical" evidence="1">
    <location>
        <begin position="12"/>
        <end position="34"/>
    </location>
</feature>
<keyword evidence="1" id="KW-0472">Membrane</keyword>
<evidence type="ECO:0008006" key="4">
    <source>
        <dbReference type="Google" id="ProtNLM"/>
    </source>
</evidence>
<accession>A0A7X1JCA2</accession>
<evidence type="ECO:0000256" key="1">
    <source>
        <dbReference type="SAM" id="Phobius"/>
    </source>
</evidence>
<comment type="caution">
    <text evidence="2">The sequence shown here is derived from an EMBL/GenBank/DDBJ whole genome shotgun (WGS) entry which is preliminary data.</text>
</comment>
<keyword evidence="3" id="KW-1185">Reference proteome</keyword>
<evidence type="ECO:0000313" key="3">
    <source>
        <dbReference type="Proteomes" id="UP000584670"/>
    </source>
</evidence>
<protein>
    <recommendedName>
        <fullName evidence="4">DUF3592 domain-containing protein</fullName>
    </recommendedName>
</protein>
<organism evidence="2 3">
    <name type="scientific">Streptomyces cupreus</name>
    <dbReference type="NCBI Taxonomy" id="2759956"/>
    <lineage>
        <taxon>Bacteria</taxon>
        <taxon>Bacillati</taxon>
        <taxon>Actinomycetota</taxon>
        <taxon>Actinomycetes</taxon>
        <taxon>Kitasatosporales</taxon>
        <taxon>Streptomycetaceae</taxon>
        <taxon>Streptomyces</taxon>
    </lineage>
</organism>
<evidence type="ECO:0000313" key="2">
    <source>
        <dbReference type="EMBL" id="MBC2908070.1"/>
    </source>
</evidence>
<dbReference type="Proteomes" id="UP000584670">
    <property type="component" value="Unassembled WGS sequence"/>
</dbReference>
<reference evidence="2 3" key="1">
    <citation type="submission" date="2020-08" db="EMBL/GenBank/DDBJ databases">
        <title>Streptomyces sp. PSKA01 genome sequencing and assembly.</title>
        <authorList>
            <person name="Mandal S."/>
            <person name="Maiti P.K."/>
            <person name="Das P."/>
        </authorList>
    </citation>
    <scope>NUCLEOTIDE SEQUENCE [LARGE SCALE GENOMIC DNA]</scope>
    <source>
        <strain evidence="2 3">PSKA01</strain>
    </source>
</reference>
<dbReference type="RefSeq" id="WP_186287992.1">
    <property type="nucleotide sequence ID" value="NZ_JACMSF010000108.1"/>
</dbReference>
<gene>
    <name evidence="2" type="ORF">H4N64_42580</name>
</gene>
<feature type="transmembrane region" description="Helical" evidence="1">
    <location>
        <begin position="104"/>
        <end position="128"/>
    </location>
</feature>